<feature type="region of interest" description="Disordered" evidence="2">
    <location>
        <begin position="1174"/>
        <end position="1240"/>
    </location>
</feature>
<name>D8RE95_SELML</name>
<evidence type="ECO:0000256" key="2">
    <source>
        <dbReference type="SAM" id="MobiDB-lite"/>
    </source>
</evidence>
<dbReference type="Proteomes" id="UP000001514">
    <property type="component" value="Unassembled WGS sequence"/>
</dbReference>
<dbReference type="KEGG" id="smo:SELMODRAFT_410283"/>
<feature type="compositionally biased region" description="Basic and acidic residues" evidence="2">
    <location>
        <begin position="678"/>
        <end position="693"/>
    </location>
</feature>
<keyword evidence="1" id="KW-0175">Coiled coil</keyword>
<dbReference type="EMBL" id="GL377577">
    <property type="protein sequence ID" value="EFJ29402.1"/>
    <property type="molecule type" value="Genomic_DNA"/>
</dbReference>
<evidence type="ECO:0000313" key="3">
    <source>
        <dbReference type="EMBL" id="EFJ29402.1"/>
    </source>
</evidence>
<sequence length="1240" mass="137759">MADFPRLGEFPAIGDMVGHTRDMLSIEHVTVVGNLHWEKMQSLLQVLCTQIQAQTQELNKQALQLSKVEHHEKHLADLQAELDDCKRVMKGYEEDRANDAEKQNFMMDALKLFDDQENRTKNLETQLATLQDELAASILAMRDLTTRVSVIEQELVPLKPLPQRMDALEGNMKKLNAATANLQQSFRAVDFGRIAKLSSMMGKQGSPVQDVSPEPKVELIQPDFESAQLDELGNDLDSLNSMFSKQNEHLNNLETQIEQLMLLIQQLTKVHTADFETLRKSYAGLRQEIDSKPLLAPHVPVVAPADIDASSRLEATLAEFQNRLSRKAEEDAVSHVANDVQRMKDLLEQMGITMNAFRRRASSLAIGGPMLDSMEIRLKKAEENLVTMDNNKADRSRLDAIELKFSLLGSGDPKAVADAAGIQSLTDMLMKKADRSDLVDVRKMLQAQASRTPDDDIRRLFEAIDEIKGLMVDRTALLLPSTPFVPDTSSVLNDHAAMLSKHNDLLSHFGERLEKKADQASFLFLKDLMDSLKQHRKTRAASFSSNQSLKQFADETSILHQMLTEVTTTLNDHERVLQQLTQGVLIMSGHDDDEEIHMGIVSTFQPQLEEDEASELSRPSTRSESAVTRVEPVHDPTATSTFTHEPQQTMATNLAVQSATQVAEMRYRVPVEIVETKPARAPDRRDLQREKSPRLAVNHAPTARGFSQPQALESVSSEPEPGATGSRDLESRENHPVSRGENLENHQRIQGTAEVALQPTQAMWTELIIVQRSEPTEDTEETVNQSLQTHTREVAGVLEGGPTVESRQDVSSSRVAENRVAKESRSDGIYARVAESKAAVHHATSVRDAVESGSPAVVESRSDPPSVPAPNTPVTSSPMRATPDVLLQSQEPDVATSGRAQEFANSRARDVAPVYATSPDAAQHRAPHIMQYSAPDISQIVYPARAPDISQTRGQAPDIVQIVSAPVQVACHLDEREYTQSRDNFVRNVNPPDSGEISAGAPWQSSMKSPTEMTSTSSELRRSLTPLESQFAALEASYRFYHSVYGFLAEMSIVQAALKEKKIRAKENVRTKDLDVLRTGLEELRNLLSSMELLKADKQAMEELWQFVRANLTENAMFTGKPLLGFKCMSCEHSIEKLHPFRSDYLPTNMMPKQWLSMFTADRLFNNEKRDEKLSLYPNRSPSPPRTNASSPFPKANTPEQPAGGTTPPGNRAEAPTNQTLKAATSVHLGPKVASIAIRK</sequence>
<evidence type="ECO:0000313" key="4">
    <source>
        <dbReference type="Proteomes" id="UP000001514"/>
    </source>
</evidence>
<feature type="compositionally biased region" description="Polar residues" evidence="2">
    <location>
        <begin position="705"/>
        <end position="717"/>
    </location>
</feature>
<feature type="region of interest" description="Disordered" evidence="2">
    <location>
        <begin position="985"/>
        <end position="1016"/>
    </location>
</feature>
<feature type="region of interest" description="Disordered" evidence="2">
    <location>
        <begin position="678"/>
        <end position="747"/>
    </location>
</feature>
<organism evidence="4">
    <name type="scientific">Selaginella moellendorffii</name>
    <name type="common">Spikemoss</name>
    <dbReference type="NCBI Taxonomy" id="88036"/>
    <lineage>
        <taxon>Eukaryota</taxon>
        <taxon>Viridiplantae</taxon>
        <taxon>Streptophyta</taxon>
        <taxon>Embryophyta</taxon>
        <taxon>Tracheophyta</taxon>
        <taxon>Lycopodiopsida</taxon>
        <taxon>Selaginellales</taxon>
        <taxon>Selaginellaceae</taxon>
        <taxon>Selaginella</taxon>
    </lineage>
</organism>
<reference evidence="3 4" key="1">
    <citation type="journal article" date="2011" name="Science">
        <title>The Selaginella genome identifies genetic changes associated with the evolution of vascular plants.</title>
        <authorList>
            <person name="Banks J.A."/>
            <person name="Nishiyama T."/>
            <person name="Hasebe M."/>
            <person name="Bowman J.L."/>
            <person name="Gribskov M."/>
            <person name="dePamphilis C."/>
            <person name="Albert V.A."/>
            <person name="Aono N."/>
            <person name="Aoyama T."/>
            <person name="Ambrose B.A."/>
            <person name="Ashton N.W."/>
            <person name="Axtell M.J."/>
            <person name="Barker E."/>
            <person name="Barker M.S."/>
            <person name="Bennetzen J.L."/>
            <person name="Bonawitz N.D."/>
            <person name="Chapple C."/>
            <person name="Cheng C."/>
            <person name="Correa L.G."/>
            <person name="Dacre M."/>
            <person name="DeBarry J."/>
            <person name="Dreyer I."/>
            <person name="Elias M."/>
            <person name="Engstrom E.M."/>
            <person name="Estelle M."/>
            <person name="Feng L."/>
            <person name="Finet C."/>
            <person name="Floyd S.K."/>
            <person name="Frommer W.B."/>
            <person name="Fujita T."/>
            <person name="Gramzow L."/>
            <person name="Gutensohn M."/>
            <person name="Harholt J."/>
            <person name="Hattori M."/>
            <person name="Heyl A."/>
            <person name="Hirai T."/>
            <person name="Hiwatashi Y."/>
            <person name="Ishikawa M."/>
            <person name="Iwata M."/>
            <person name="Karol K.G."/>
            <person name="Koehler B."/>
            <person name="Kolukisaoglu U."/>
            <person name="Kubo M."/>
            <person name="Kurata T."/>
            <person name="Lalonde S."/>
            <person name="Li K."/>
            <person name="Li Y."/>
            <person name="Litt A."/>
            <person name="Lyons E."/>
            <person name="Manning G."/>
            <person name="Maruyama T."/>
            <person name="Michael T.P."/>
            <person name="Mikami K."/>
            <person name="Miyazaki S."/>
            <person name="Morinaga S."/>
            <person name="Murata T."/>
            <person name="Mueller-Roeber B."/>
            <person name="Nelson D.R."/>
            <person name="Obara M."/>
            <person name="Oguri Y."/>
            <person name="Olmstead R.G."/>
            <person name="Onodera N."/>
            <person name="Petersen B.L."/>
            <person name="Pils B."/>
            <person name="Prigge M."/>
            <person name="Rensing S.A."/>
            <person name="Riano-Pachon D.M."/>
            <person name="Roberts A.W."/>
            <person name="Sato Y."/>
            <person name="Scheller H.V."/>
            <person name="Schulz B."/>
            <person name="Schulz C."/>
            <person name="Shakirov E.V."/>
            <person name="Shibagaki N."/>
            <person name="Shinohara N."/>
            <person name="Shippen D.E."/>
            <person name="Soerensen I."/>
            <person name="Sotooka R."/>
            <person name="Sugimoto N."/>
            <person name="Sugita M."/>
            <person name="Sumikawa N."/>
            <person name="Tanurdzic M."/>
            <person name="Theissen G."/>
            <person name="Ulvskov P."/>
            <person name="Wakazuki S."/>
            <person name="Weng J.K."/>
            <person name="Willats W.W."/>
            <person name="Wipf D."/>
            <person name="Wolf P.G."/>
            <person name="Yang L."/>
            <person name="Zimmer A.D."/>
            <person name="Zhu Q."/>
            <person name="Mitros T."/>
            <person name="Hellsten U."/>
            <person name="Loque D."/>
            <person name="Otillar R."/>
            <person name="Salamov A."/>
            <person name="Schmutz J."/>
            <person name="Shapiro H."/>
            <person name="Lindquist E."/>
            <person name="Lucas S."/>
            <person name="Rokhsar D."/>
            <person name="Grigoriev I.V."/>
        </authorList>
    </citation>
    <scope>NUCLEOTIDE SEQUENCE [LARGE SCALE GENOMIC DNA]</scope>
</reference>
<proteinExistence type="predicted"/>
<dbReference type="Gramene" id="EFJ29402">
    <property type="protein sequence ID" value="EFJ29402"/>
    <property type="gene ID" value="SELMODRAFT_410283"/>
</dbReference>
<gene>
    <name evidence="3" type="ORF">SELMODRAFT_410283</name>
</gene>
<feature type="coiled-coil region" evidence="1">
    <location>
        <begin position="68"/>
        <end position="133"/>
    </location>
</feature>
<feature type="region of interest" description="Disordered" evidence="2">
    <location>
        <begin position="845"/>
        <end position="880"/>
    </location>
</feature>
<feature type="compositionally biased region" description="Basic and acidic residues" evidence="2">
    <location>
        <begin position="727"/>
        <end position="747"/>
    </location>
</feature>
<dbReference type="InParanoid" id="D8RE95"/>
<feature type="compositionally biased region" description="Polar residues" evidence="2">
    <location>
        <begin position="617"/>
        <end position="626"/>
    </location>
</feature>
<dbReference type="HOGENOM" id="CLU_266825_0_0_1"/>
<keyword evidence="4" id="KW-1185">Reference proteome</keyword>
<evidence type="ECO:0000256" key="1">
    <source>
        <dbReference type="SAM" id="Coils"/>
    </source>
</evidence>
<feature type="coiled-coil region" evidence="1">
    <location>
        <begin position="236"/>
        <end position="270"/>
    </location>
</feature>
<feature type="compositionally biased region" description="Polar residues" evidence="2">
    <location>
        <begin position="637"/>
        <end position="647"/>
    </location>
</feature>
<feature type="region of interest" description="Disordered" evidence="2">
    <location>
        <begin position="605"/>
        <end position="647"/>
    </location>
</feature>
<protein>
    <submittedName>
        <fullName evidence="3">Uncharacterized protein</fullName>
    </submittedName>
</protein>
<accession>D8RE95</accession>
<dbReference type="AlphaFoldDB" id="D8RE95"/>